<organism evidence="1 2">
    <name type="scientific">Nelumbo nucifera</name>
    <name type="common">Sacred lotus</name>
    <dbReference type="NCBI Taxonomy" id="4432"/>
    <lineage>
        <taxon>Eukaryota</taxon>
        <taxon>Viridiplantae</taxon>
        <taxon>Streptophyta</taxon>
        <taxon>Embryophyta</taxon>
        <taxon>Tracheophyta</taxon>
        <taxon>Spermatophyta</taxon>
        <taxon>Magnoliopsida</taxon>
        <taxon>Proteales</taxon>
        <taxon>Nelumbonaceae</taxon>
        <taxon>Nelumbo</taxon>
    </lineage>
</organism>
<accession>A0A822ZAA2</accession>
<dbReference type="EMBL" id="DUZY01000005">
    <property type="protein sequence ID" value="DAD41493.1"/>
    <property type="molecule type" value="Genomic_DNA"/>
</dbReference>
<dbReference type="Proteomes" id="UP000607653">
    <property type="component" value="Unassembled WGS sequence"/>
</dbReference>
<gene>
    <name evidence="1" type="ORF">HUJ06_015816</name>
</gene>
<keyword evidence="2" id="KW-1185">Reference proteome</keyword>
<comment type="caution">
    <text evidence="1">The sequence shown here is derived from an EMBL/GenBank/DDBJ whole genome shotgun (WGS) entry which is preliminary data.</text>
</comment>
<sequence>MAGAVIAKLEHVKEFIAQKRRKFAAPINPEAAAVRTIKNLRSFQYIISLSPPLP</sequence>
<evidence type="ECO:0000313" key="2">
    <source>
        <dbReference type="Proteomes" id="UP000607653"/>
    </source>
</evidence>
<protein>
    <submittedName>
        <fullName evidence="1">Uncharacterized protein</fullName>
    </submittedName>
</protein>
<dbReference type="AlphaFoldDB" id="A0A822ZAA2"/>
<name>A0A822ZAA2_NELNU</name>
<proteinExistence type="predicted"/>
<reference evidence="1 2" key="1">
    <citation type="journal article" date="2020" name="Mol. Biol. Evol.">
        <title>Distinct Expression and Methylation Patterns for Genes with Different Fates following a Single Whole-Genome Duplication in Flowering Plants.</title>
        <authorList>
            <person name="Shi T."/>
            <person name="Rahmani R.S."/>
            <person name="Gugger P.F."/>
            <person name="Wang M."/>
            <person name="Li H."/>
            <person name="Zhang Y."/>
            <person name="Li Z."/>
            <person name="Wang Q."/>
            <person name="Van de Peer Y."/>
            <person name="Marchal K."/>
            <person name="Chen J."/>
        </authorList>
    </citation>
    <scope>NUCLEOTIDE SEQUENCE [LARGE SCALE GENOMIC DNA]</scope>
    <source>
        <tissue evidence="1">Leaf</tissue>
    </source>
</reference>
<evidence type="ECO:0000313" key="1">
    <source>
        <dbReference type="EMBL" id="DAD41493.1"/>
    </source>
</evidence>